<feature type="transmembrane region" description="Helical" evidence="2">
    <location>
        <begin position="261"/>
        <end position="278"/>
    </location>
</feature>
<dbReference type="AlphaFoldDB" id="A0A842ITS4"/>
<organism evidence="5 6">
    <name type="scientific">Winogradskyella flava</name>
    <dbReference type="NCBI Taxonomy" id="1884876"/>
    <lineage>
        <taxon>Bacteria</taxon>
        <taxon>Pseudomonadati</taxon>
        <taxon>Bacteroidota</taxon>
        <taxon>Flavobacteriia</taxon>
        <taxon>Flavobacteriales</taxon>
        <taxon>Flavobacteriaceae</taxon>
        <taxon>Winogradskyella</taxon>
    </lineage>
</organism>
<keyword evidence="2" id="KW-1133">Transmembrane helix</keyword>
<keyword evidence="1" id="KW-1134">Transmembrane beta strand</keyword>
<keyword evidence="1 2" id="KW-0472">Membrane</keyword>
<dbReference type="Pfam" id="PF05569">
    <property type="entry name" value="Peptidase_M56"/>
    <property type="match status" value="1"/>
</dbReference>
<dbReference type="InterPro" id="IPR039426">
    <property type="entry name" value="TonB-dep_rcpt-like"/>
</dbReference>
<feature type="domain" description="Peptidase M56" evidence="3">
    <location>
        <begin position="148"/>
        <end position="251"/>
    </location>
</feature>
<accession>A0A842ITS4</accession>
<dbReference type="PROSITE" id="PS52016">
    <property type="entry name" value="TONB_DEPENDENT_REC_3"/>
    <property type="match status" value="1"/>
</dbReference>
<feature type="domain" description="TonB-dependent receptor plug" evidence="4">
    <location>
        <begin position="589"/>
        <end position="636"/>
    </location>
</feature>
<comment type="subcellular location">
    <subcellularLocation>
        <location evidence="1">Cell outer membrane</location>
        <topology evidence="1">Multi-pass membrane protein</topology>
    </subcellularLocation>
</comment>
<evidence type="ECO:0000313" key="6">
    <source>
        <dbReference type="Proteomes" id="UP000533900"/>
    </source>
</evidence>
<dbReference type="InterPro" id="IPR008756">
    <property type="entry name" value="Peptidase_M56"/>
</dbReference>
<dbReference type="CDD" id="cd07341">
    <property type="entry name" value="M56_BlaR1_MecR1_like"/>
    <property type="match status" value="1"/>
</dbReference>
<feature type="transmembrane region" description="Helical" evidence="2">
    <location>
        <begin position="87"/>
        <end position="114"/>
    </location>
</feature>
<comment type="similarity">
    <text evidence="1">Belongs to the TonB-dependent receptor family.</text>
</comment>
<evidence type="ECO:0000256" key="1">
    <source>
        <dbReference type="PROSITE-ProRule" id="PRU01360"/>
    </source>
</evidence>
<keyword evidence="1" id="KW-0998">Cell outer membrane</keyword>
<evidence type="ECO:0000313" key="5">
    <source>
        <dbReference type="EMBL" id="MBC2845559.1"/>
    </source>
</evidence>
<keyword evidence="6" id="KW-1185">Reference proteome</keyword>
<feature type="transmembrane region" description="Helical" evidence="2">
    <location>
        <begin position="126"/>
        <end position="145"/>
    </location>
</feature>
<feature type="transmembrane region" description="Helical" evidence="2">
    <location>
        <begin position="34"/>
        <end position="54"/>
    </location>
</feature>
<dbReference type="EMBL" id="JACLCP010000003">
    <property type="protein sequence ID" value="MBC2845559.1"/>
    <property type="molecule type" value="Genomic_DNA"/>
</dbReference>
<comment type="caution">
    <text evidence="5">The sequence shown here is derived from an EMBL/GenBank/DDBJ whole genome shotgun (WGS) entry which is preliminary data.</text>
</comment>
<dbReference type="GO" id="GO:0009279">
    <property type="term" value="C:cell outer membrane"/>
    <property type="evidence" value="ECO:0007669"/>
    <property type="project" value="UniProtKB-SubCell"/>
</dbReference>
<feature type="transmembrane region" description="Helical" evidence="2">
    <location>
        <begin position="174"/>
        <end position="193"/>
    </location>
</feature>
<feature type="transmembrane region" description="Helical" evidence="2">
    <location>
        <begin position="6"/>
        <end position="22"/>
    </location>
</feature>
<evidence type="ECO:0000259" key="3">
    <source>
        <dbReference type="Pfam" id="PF05569"/>
    </source>
</evidence>
<keyword evidence="5" id="KW-0675">Receptor</keyword>
<dbReference type="PANTHER" id="PTHR34978:SF3">
    <property type="entry name" value="SLR0241 PROTEIN"/>
    <property type="match status" value="1"/>
</dbReference>
<dbReference type="Pfam" id="PF07715">
    <property type="entry name" value="Plug"/>
    <property type="match status" value="1"/>
</dbReference>
<sequence>MEYLLKSAAVLFIFYVFYKLFLQRETFFQTNRLYLLTGLIMTVCLPFIIIPVYVEYTPIVIESILPTNDAIVIQETSSEMSFNVLQILYMLYGIGVIFFLTKLLIELTSLMFLFNRHQYYKSGSYILIETNNDIPPFSFFIWIIYNPKNYSENELTHILNHEKVHAKEMHSIDIILSQLACIVFWFNPFAWLYKKEIQQNLEFIADKKAQRISECEKSYQLILLKSSIPNHKYIITNNFYNSQIKKRIIMLHKSNSSKIKAWKYSLILPILALFLMSFNTKEIFIEAESLKTVSNSVQTEASSQLNSFYDTIDLQTTNEADNEEHIATKNSNQKKANKLMAQVIPQKQKNSSTIKTNTVISVIDKKTTDLELEKIEAHLEKEGLSIKIKGVKRNNNSEITAIKIDAKSKNSNAQYNINSDDTIEPIKIIYDAKSDSISIGNGHTRHGKHTYVYETHDDGGNYKIHKSTSGSNVLVISDEEHEEHEHDDEHEHESRIIVRSNGKKSKVKRIKTNSKVHVISGDDDDEVIEIIVDDEDNNNEETIIVNGKKVNIVKGKNKNTWVSKDGDEDNVIILQNAYDKNNLLISSNGKNPLYIVDGKEVSKRKFKDIDTDNIESVTVLKGENAIELYGKKGKDGVIIVKTKKD</sequence>
<evidence type="ECO:0000256" key="2">
    <source>
        <dbReference type="SAM" id="Phobius"/>
    </source>
</evidence>
<keyword evidence="1" id="KW-0813">Transport</keyword>
<keyword evidence="1 2" id="KW-0812">Transmembrane</keyword>
<reference evidence="5" key="1">
    <citation type="submission" date="2020-08" db="EMBL/GenBank/DDBJ databases">
        <title>Winogradskyella ouciana sp. nov., isolated from the hadal seawater of the Mariana Trench.</title>
        <authorList>
            <person name="He X."/>
        </authorList>
    </citation>
    <scope>NUCLEOTIDE SEQUENCE [LARGE SCALE GENOMIC DNA]</scope>
    <source>
        <strain evidence="5">KCTC 52348</strain>
    </source>
</reference>
<dbReference type="InterPro" id="IPR052173">
    <property type="entry name" value="Beta-lactam_resp_regulator"/>
</dbReference>
<dbReference type="SUPFAM" id="SSF56935">
    <property type="entry name" value="Porins"/>
    <property type="match status" value="1"/>
</dbReference>
<gene>
    <name evidence="5" type="ORF">H7F21_10695</name>
</gene>
<dbReference type="Proteomes" id="UP000533900">
    <property type="component" value="Unassembled WGS sequence"/>
</dbReference>
<protein>
    <submittedName>
        <fullName evidence="5">TonB-dependent receptor plug domain-containing protein</fullName>
    </submittedName>
</protein>
<evidence type="ECO:0000259" key="4">
    <source>
        <dbReference type="Pfam" id="PF07715"/>
    </source>
</evidence>
<dbReference type="Gene3D" id="2.170.130.10">
    <property type="entry name" value="TonB-dependent receptor, plug domain"/>
    <property type="match status" value="1"/>
</dbReference>
<dbReference type="PANTHER" id="PTHR34978">
    <property type="entry name" value="POSSIBLE SENSOR-TRANSDUCER PROTEIN BLAR"/>
    <property type="match status" value="1"/>
</dbReference>
<dbReference type="InterPro" id="IPR037066">
    <property type="entry name" value="Plug_dom_sf"/>
</dbReference>
<dbReference type="RefSeq" id="WP_185789284.1">
    <property type="nucleotide sequence ID" value="NZ_JACLCP010000003.1"/>
</dbReference>
<name>A0A842ITS4_9FLAO</name>
<dbReference type="InterPro" id="IPR012910">
    <property type="entry name" value="Plug_dom"/>
</dbReference>
<proteinExistence type="inferred from homology"/>